<name>A0A382T241_9ZZZZ</name>
<dbReference type="Gene3D" id="3.40.190.100">
    <property type="entry name" value="Glycine betaine-binding periplasmic protein, domain 2"/>
    <property type="match status" value="1"/>
</dbReference>
<gene>
    <name evidence="2" type="ORF">METZ01_LOCUS368165</name>
</gene>
<feature type="domain" description="ABC-type glycine betaine transport system substrate-binding" evidence="1">
    <location>
        <begin position="5"/>
        <end position="228"/>
    </location>
</feature>
<dbReference type="GO" id="GO:0043190">
    <property type="term" value="C:ATP-binding cassette (ABC) transporter complex"/>
    <property type="evidence" value="ECO:0007669"/>
    <property type="project" value="InterPro"/>
</dbReference>
<evidence type="ECO:0000313" key="2">
    <source>
        <dbReference type="EMBL" id="SVD15311.1"/>
    </source>
</evidence>
<organism evidence="2">
    <name type="scientific">marine metagenome</name>
    <dbReference type="NCBI Taxonomy" id="408172"/>
    <lineage>
        <taxon>unclassified sequences</taxon>
        <taxon>metagenomes</taxon>
        <taxon>ecological metagenomes</taxon>
    </lineage>
</organism>
<dbReference type="Pfam" id="PF04069">
    <property type="entry name" value="OpuAC"/>
    <property type="match status" value="1"/>
</dbReference>
<dbReference type="EMBL" id="UINC01132784">
    <property type="protein sequence ID" value="SVD15311.1"/>
    <property type="molecule type" value="Genomic_DNA"/>
</dbReference>
<sequence>ESVELTTPLMQVALASGDIDVNMELWQQNFIDNYNAEIAKGSYINIGPTYEGGPQFFMVPKATADEHNIKTIDDMKKHWELVKDPEDPSKGAFHNCPIGWQCAEINRAKIQAYGLDEFFNIISGGSGAALDAALAGAQKKNKPVFGYYWAPTSIMGAYEWTVLEEPAYSAACWEEVAKGQNDASYTPKQACAYETLPVDKGVHKNMLEKAPDVVEMMKKMNIGLQPINVTAAYTGENFEGQWDKAALYYLQNYEDRWATWMPAENAKKVKAALATATS</sequence>
<protein>
    <recommendedName>
        <fullName evidence="1">ABC-type glycine betaine transport system substrate-binding domain-containing protein</fullName>
    </recommendedName>
</protein>
<evidence type="ECO:0000259" key="1">
    <source>
        <dbReference type="Pfam" id="PF04069"/>
    </source>
</evidence>
<accession>A0A382T241</accession>
<proteinExistence type="predicted"/>
<feature type="non-terminal residue" evidence="2">
    <location>
        <position position="1"/>
    </location>
</feature>
<dbReference type="AlphaFoldDB" id="A0A382T241"/>
<dbReference type="GO" id="GO:0022857">
    <property type="term" value="F:transmembrane transporter activity"/>
    <property type="evidence" value="ECO:0007669"/>
    <property type="project" value="InterPro"/>
</dbReference>
<dbReference type="SUPFAM" id="SSF53850">
    <property type="entry name" value="Periplasmic binding protein-like II"/>
    <property type="match status" value="1"/>
</dbReference>
<reference evidence="2" key="1">
    <citation type="submission" date="2018-05" db="EMBL/GenBank/DDBJ databases">
        <authorList>
            <person name="Lanie J.A."/>
            <person name="Ng W.-L."/>
            <person name="Kazmierczak K.M."/>
            <person name="Andrzejewski T.M."/>
            <person name="Davidsen T.M."/>
            <person name="Wayne K.J."/>
            <person name="Tettelin H."/>
            <person name="Glass J.I."/>
            <person name="Rusch D."/>
            <person name="Podicherti R."/>
            <person name="Tsui H.-C.T."/>
            <person name="Winkler M.E."/>
        </authorList>
    </citation>
    <scope>NUCLEOTIDE SEQUENCE</scope>
</reference>
<dbReference type="InterPro" id="IPR007210">
    <property type="entry name" value="ABC_Gly_betaine_transp_sub-bd"/>
</dbReference>